<evidence type="ECO:0000313" key="5">
    <source>
        <dbReference type="Proteomes" id="UP000029488"/>
    </source>
</evidence>
<sequence>MARLIPEATIDELRSNVNILDVISQYVQLHKSGKNWFGICPFHSEKTPSFSVNEQKQIFHCFSCHRGGNVFKFIMELEGLSFPESVQRVAELANYDLGISIDNSENQNETSENGKIRKLYKETTKLYHHILVNTVLGEPALEYLHKRGINDDLIEEFEIGFAPENNILEAFFKEQKLYDYQILRKSGLFIERQSTELVERFNGRVMFPIRDTSGQTIAYSGRLLEKRDDAPKYLNSPETAIFNKRKVLFNFDKAKGIIRREKEAILFEGFMDVIAAYRSGIKNGIASMGTSLTDEQIYALDRVTSHLVICYDGDNAGQNATKRALEIIEPTGKFSLEVIKIPEKLDPDEFTKKYGSEKFVELARNDRKSPLEFYLSYYEQDKNLNNENDQLEYIRDILQEIAKVRDPLEQDLYLNRLAQRFNVAKENLDSQLKQIREKIFAQRAEKQEEQSYQAQQIPRTVIQKNEVQHFSKSEKAERLLLYRMLHDKNVWLRINGIPDFNFIHENYQVIYNLSEAYFDTHDEYEVADFLDFINEDGLRQVVVTLEMGDYADEVSEQEINDCLSLIMSQTPLEDKIKKVQTEMLEAKRQNDTAKITKLTMDLISLLKEQQNAKSLTI</sequence>
<evidence type="ECO:0000256" key="3">
    <source>
        <dbReference type="PIRSR" id="PIRSR002811-1"/>
    </source>
</evidence>
<dbReference type="GO" id="GO:0003899">
    <property type="term" value="F:DNA-directed RNA polymerase activity"/>
    <property type="evidence" value="ECO:0007669"/>
    <property type="project" value="UniProtKB-UniRule"/>
</dbReference>
<organism evidence="4 5">
    <name type="scientific">Ligilactobacillus salivarius</name>
    <dbReference type="NCBI Taxonomy" id="1624"/>
    <lineage>
        <taxon>Bacteria</taxon>
        <taxon>Bacillati</taxon>
        <taxon>Bacillota</taxon>
        <taxon>Bacilli</taxon>
        <taxon>Lactobacillales</taxon>
        <taxon>Lactobacillaceae</taxon>
        <taxon>Ligilactobacillus</taxon>
    </lineage>
</organism>
<dbReference type="InterPro" id="IPR006295">
    <property type="entry name" value="DNA_primase_DnaG"/>
</dbReference>
<dbReference type="NCBIfam" id="TIGR01391">
    <property type="entry name" value="dnaG"/>
    <property type="match status" value="1"/>
</dbReference>
<dbReference type="SUPFAM" id="SSF56731">
    <property type="entry name" value="DNA primase core"/>
    <property type="match status" value="1"/>
</dbReference>
<dbReference type="Proteomes" id="UP000029488">
    <property type="component" value="Chromosome"/>
</dbReference>
<dbReference type="SMART" id="SM00400">
    <property type="entry name" value="ZnF_CHCC"/>
    <property type="match status" value="1"/>
</dbReference>
<dbReference type="InterPro" id="IPR006171">
    <property type="entry name" value="TOPRIM_dom"/>
</dbReference>
<dbReference type="RefSeq" id="WP_034983178.1">
    <property type="nucleotide sequence ID" value="NZ_CP007646.1"/>
</dbReference>
<dbReference type="SMART" id="SM00493">
    <property type="entry name" value="TOPRIM"/>
    <property type="match status" value="1"/>
</dbReference>
<dbReference type="InterPro" id="IPR036977">
    <property type="entry name" value="DNA_primase_Znf_CHC2"/>
</dbReference>
<keyword evidence="1 2" id="KW-0639">Primosome</keyword>
<dbReference type="HAMAP" id="MF_00974">
    <property type="entry name" value="DNA_primase_DnaG"/>
    <property type="match status" value="1"/>
</dbReference>
<dbReference type="Gene3D" id="3.90.980.10">
    <property type="entry name" value="DNA primase, catalytic core, N-terminal domain"/>
    <property type="match status" value="1"/>
</dbReference>
<keyword evidence="1 2" id="KW-0804">Transcription</keyword>
<feature type="zinc finger region" description="CHC2-type" evidence="1 3">
    <location>
        <begin position="40"/>
        <end position="64"/>
    </location>
</feature>
<evidence type="ECO:0000256" key="2">
    <source>
        <dbReference type="PIRNR" id="PIRNR002811"/>
    </source>
</evidence>
<dbReference type="KEGG" id="lsj:LSJ_0931c"/>
<keyword evidence="1 2" id="KW-0479">Metal-binding</keyword>
<keyword evidence="1 2" id="KW-0808">Transferase</keyword>
<dbReference type="Pfam" id="PF08275">
    <property type="entry name" value="DNAG_N"/>
    <property type="match status" value="1"/>
</dbReference>
<gene>
    <name evidence="1 4" type="primary">dnaG</name>
    <name evidence="4" type="ORF">LSJ_0931c</name>
</gene>
<evidence type="ECO:0000256" key="1">
    <source>
        <dbReference type="HAMAP-Rule" id="MF_00974"/>
    </source>
</evidence>
<dbReference type="CDD" id="cd03364">
    <property type="entry name" value="TOPRIM_DnaG_primases"/>
    <property type="match status" value="1"/>
</dbReference>
<dbReference type="Gene3D" id="1.10.860.10">
    <property type="entry name" value="DNAb Helicase, Chain A"/>
    <property type="match status" value="1"/>
</dbReference>
<dbReference type="Pfam" id="PF13155">
    <property type="entry name" value="Toprim_2"/>
    <property type="match status" value="1"/>
</dbReference>
<dbReference type="InterPro" id="IPR019475">
    <property type="entry name" value="DNA_primase_DnaB-bd"/>
</dbReference>
<dbReference type="Pfam" id="PF01807">
    <property type="entry name" value="Zn_ribbon_DnaG"/>
    <property type="match status" value="1"/>
</dbReference>
<dbReference type="PROSITE" id="PS50880">
    <property type="entry name" value="TOPRIM"/>
    <property type="match status" value="1"/>
</dbReference>
<name>A0A089QI05_9LACO</name>
<dbReference type="PIRSF" id="PIRSF002811">
    <property type="entry name" value="DnaG"/>
    <property type="match status" value="1"/>
</dbReference>
<dbReference type="Pfam" id="PF10410">
    <property type="entry name" value="DnaB_bind"/>
    <property type="match status" value="1"/>
</dbReference>
<dbReference type="AlphaFoldDB" id="A0A089QI05"/>
<dbReference type="InterPro" id="IPR016136">
    <property type="entry name" value="DNA_helicase_N/primase_C"/>
</dbReference>
<reference evidence="4 5" key="1">
    <citation type="journal article" date="2014" name="BMC Genomics">
        <title>Unusual genome complexity in Lactobacillus salivarius JCM1046.</title>
        <authorList>
            <person name="Raftis E.J."/>
            <person name="Forde B.M."/>
            <person name="Claesson M.J."/>
            <person name="O'Toole P.W."/>
        </authorList>
    </citation>
    <scope>NUCLEOTIDE SEQUENCE [LARGE SCALE GENOMIC DNA]</scope>
    <source>
        <strain evidence="4 5">JCM1046</strain>
    </source>
</reference>
<accession>A0A089QI05</accession>
<dbReference type="GO" id="GO:0005737">
    <property type="term" value="C:cytoplasm"/>
    <property type="evidence" value="ECO:0007669"/>
    <property type="project" value="TreeGrafter"/>
</dbReference>
<dbReference type="GO" id="GO:0008270">
    <property type="term" value="F:zinc ion binding"/>
    <property type="evidence" value="ECO:0007669"/>
    <property type="project" value="UniProtKB-UniRule"/>
</dbReference>
<dbReference type="GO" id="GO:0000428">
    <property type="term" value="C:DNA-directed RNA polymerase complex"/>
    <property type="evidence" value="ECO:0007669"/>
    <property type="project" value="UniProtKB-KW"/>
</dbReference>
<dbReference type="GO" id="GO:1990077">
    <property type="term" value="C:primosome complex"/>
    <property type="evidence" value="ECO:0007669"/>
    <property type="project" value="UniProtKB-KW"/>
</dbReference>
<dbReference type="Gene3D" id="3.90.580.10">
    <property type="entry name" value="Zinc finger, CHC2-type domain"/>
    <property type="match status" value="1"/>
</dbReference>
<dbReference type="EMBL" id="CP007646">
    <property type="protein sequence ID" value="AIR10611.1"/>
    <property type="molecule type" value="Genomic_DNA"/>
</dbReference>
<dbReference type="GO" id="GO:0006269">
    <property type="term" value="P:DNA replication, synthesis of primer"/>
    <property type="evidence" value="ECO:0007669"/>
    <property type="project" value="UniProtKB-UniRule"/>
</dbReference>
<dbReference type="InterPro" id="IPR037068">
    <property type="entry name" value="DNA_primase_core_N_sf"/>
</dbReference>
<comment type="domain">
    <text evidence="1">Contains an N-terminal zinc-binding domain, a central core domain that contains the primase activity, and a C-terminal DnaB-binding domain.</text>
</comment>
<dbReference type="InterPro" id="IPR030846">
    <property type="entry name" value="DnaG_bac"/>
</dbReference>
<dbReference type="PANTHER" id="PTHR30313">
    <property type="entry name" value="DNA PRIMASE"/>
    <property type="match status" value="1"/>
</dbReference>
<protein>
    <recommendedName>
        <fullName evidence="1 2">DNA primase</fullName>
        <ecNumber evidence="1">2.7.7.101</ecNumber>
    </recommendedName>
</protein>
<keyword evidence="1 2" id="KW-0235">DNA replication</keyword>
<comment type="cofactor">
    <cofactor evidence="1 2 3">
        <name>Zn(2+)</name>
        <dbReference type="ChEBI" id="CHEBI:29105"/>
    </cofactor>
    <text evidence="1 2 3">Binds 1 zinc ion per monomer.</text>
</comment>
<dbReference type="EC" id="2.7.7.101" evidence="1"/>
<keyword evidence="1" id="KW-0238">DNA-binding</keyword>
<dbReference type="InterPro" id="IPR050219">
    <property type="entry name" value="DnaG_primase"/>
</dbReference>
<dbReference type="InterPro" id="IPR002694">
    <property type="entry name" value="Znf_CHC2"/>
</dbReference>
<comment type="catalytic activity">
    <reaction evidence="1">
        <text>ssDNA + n NTP = ssDNA/pppN(pN)n-1 hybrid + (n-1) diphosphate.</text>
        <dbReference type="EC" id="2.7.7.101"/>
    </reaction>
</comment>
<keyword evidence="1 2" id="KW-0862">Zinc</keyword>
<evidence type="ECO:0000313" key="4">
    <source>
        <dbReference type="EMBL" id="AIR10611.1"/>
    </source>
</evidence>
<dbReference type="GO" id="GO:0003677">
    <property type="term" value="F:DNA binding"/>
    <property type="evidence" value="ECO:0007669"/>
    <property type="project" value="UniProtKB-KW"/>
</dbReference>
<dbReference type="Gene3D" id="3.40.1360.10">
    <property type="match status" value="1"/>
</dbReference>
<keyword evidence="1 2" id="KW-0240">DNA-directed RNA polymerase</keyword>
<dbReference type="PANTHER" id="PTHR30313:SF2">
    <property type="entry name" value="DNA PRIMASE"/>
    <property type="match status" value="1"/>
</dbReference>
<dbReference type="FunFam" id="3.90.580.10:FF:000001">
    <property type="entry name" value="DNA primase"/>
    <property type="match status" value="1"/>
</dbReference>
<keyword evidence="1 3" id="KW-0863">Zinc-finger</keyword>
<dbReference type="SUPFAM" id="SSF57783">
    <property type="entry name" value="Zinc beta-ribbon"/>
    <property type="match status" value="1"/>
</dbReference>
<comment type="subunit">
    <text evidence="1">Monomer. Interacts with DnaB.</text>
</comment>
<dbReference type="InterPro" id="IPR034151">
    <property type="entry name" value="TOPRIM_DnaG_bac"/>
</dbReference>
<comment type="similarity">
    <text evidence="1 2">Belongs to the DnaG primase family.</text>
</comment>
<dbReference type="InterPro" id="IPR013264">
    <property type="entry name" value="DNAG_N"/>
</dbReference>
<keyword evidence="1 2" id="KW-0548">Nucleotidyltransferase</keyword>
<proteinExistence type="inferred from homology"/>
<comment type="function">
    <text evidence="1 2">RNA polymerase that catalyzes the synthesis of short RNA molecules used as primers for DNA polymerase during DNA replication.</text>
</comment>